<reference evidence="2" key="1">
    <citation type="submission" date="2019-02" db="EMBL/GenBank/DDBJ databases">
        <title>Draft genome sequence of Dolichospermum planctonicum NIES-80.</title>
        <authorList>
            <person name="Yamaguchi H."/>
            <person name="Suzuki S."/>
            <person name="Kawachi M."/>
        </authorList>
    </citation>
    <scope>NUCLEOTIDE SEQUENCE [LARGE SCALE GENOMIC DNA]</scope>
    <source>
        <strain evidence="2">NIES-80</strain>
    </source>
</reference>
<dbReference type="EMBL" id="BJCF01000031">
    <property type="protein sequence ID" value="GCL43039.1"/>
    <property type="molecule type" value="Genomic_DNA"/>
</dbReference>
<accession>A0A480ADZ5</accession>
<dbReference type="AlphaFoldDB" id="A0A480ADZ5"/>
<organism evidence="1 2">
    <name type="scientific">Dolichospermum planctonicum</name>
    <dbReference type="NCBI Taxonomy" id="136072"/>
    <lineage>
        <taxon>Bacteria</taxon>
        <taxon>Bacillati</taxon>
        <taxon>Cyanobacteriota</taxon>
        <taxon>Cyanophyceae</taxon>
        <taxon>Nostocales</taxon>
        <taxon>Aphanizomenonaceae</taxon>
        <taxon>Dolichospermum</taxon>
    </lineage>
</organism>
<evidence type="ECO:0000313" key="1">
    <source>
        <dbReference type="EMBL" id="GCL43039.1"/>
    </source>
</evidence>
<protein>
    <submittedName>
        <fullName evidence="1">Uncharacterized protein</fullName>
    </submittedName>
</protein>
<proteinExistence type="predicted"/>
<comment type="caution">
    <text evidence="1">The sequence shown here is derived from an EMBL/GenBank/DDBJ whole genome shotgun (WGS) entry which is preliminary data.</text>
</comment>
<gene>
    <name evidence="1" type="ORF">NIES80_27500</name>
</gene>
<dbReference type="Proteomes" id="UP000299367">
    <property type="component" value="Unassembled WGS sequence"/>
</dbReference>
<evidence type="ECO:0000313" key="2">
    <source>
        <dbReference type="Proteomes" id="UP000299367"/>
    </source>
</evidence>
<sequence>MQELTIEELLNIAQSQIPPKSARITFSTIRKKSK</sequence>
<name>A0A480ADZ5_9CYAN</name>